<dbReference type="GO" id="GO:0072534">
    <property type="term" value="C:perineuronal net"/>
    <property type="evidence" value="ECO:0007669"/>
    <property type="project" value="TreeGrafter"/>
</dbReference>
<dbReference type="SMART" id="SM00282">
    <property type="entry name" value="LamG"/>
    <property type="match status" value="3"/>
</dbReference>
<feature type="disulfide bond" evidence="7">
    <location>
        <begin position="142"/>
        <end position="157"/>
    </location>
</feature>
<feature type="coiled-coil region" evidence="8">
    <location>
        <begin position="1539"/>
        <end position="1621"/>
    </location>
</feature>
<feature type="signal peptide" evidence="10">
    <location>
        <begin position="1"/>
        <end position="18"/>
    </location>
</feature>
<feature type="domain" description="Link" evidence="12">
    <location>
        <begin position="311"/>
        <end position="401"/>
    </location>
</feature>
<feature type="disulfide bond" evidence="7">
    <location>
        <begin position="427"/>
        <end position="442"/>
    </location>
</feature>
<feature type="domain" description="Laminin G" evidence="11">
    <location>
        <begin position="2309"/>
        <end position="2499"/>
    </location>
</feature>
<reference evidence="14" key="1">
    <citation type="submission" date="2025-08" db="UniProtKB">
        <authorList>
            <consortium name="RefSeq"/>
        </authorList>
    </citation>
    <scope>IDENTIFICATION</scope>
    <source>
        <tissue evidence="14">Gonad</tissue>
    </source>
</reference>
<feature type="disulfide bond" evidence="7">
    <location>
        <begin position="738"/>
        <end position="756"/>
    </location>
</feature>
<dbReference type="GO" id="GO:0005540">
    <property type="term" value="F:hyaluronic acid binding"/>
    <property type="evidence" value="ECO:0007669"/>
    <property type="project" value="InterPro"/>
</dbReference>
<dbReference type="RefSeq" id="XP_019623726.1">
    <property type="nucleotide sequence ID" value="XM_019768167.1"/>
</dbReference>
<protein>
    <submittedName>
        <fullName evidence="14">Uncharacterized protein LOC109469630</fullName>
    </submittedName>
</protein>
<dbReference type="PROSITE" id="PS50025">
    <property type="entry name" value="LAM_G_DOMAIN"/>
    <property type="match status" value="2"/>
</dbReference>
<dbReference type="SUPFAM" id="SSF49899">
    <property type="entry name" value="Concanavalin A-like lectins/glucanases"/>
    <property type="match status" value="3"/>
</dbReference>
<feature type="domain" description="Link" evidence="12">
    <location>
        <begin position="578"/>
        <end position="679"/>
    </location>
</feature>
<feature type="domain" description="Link" evidence="12">
    <location>
        <begin position="767"/>
        <end position="857"/>
    </location>
</feature>
<dbReference type="InterPro" id="IPR013320">
    <property type="entry name" value="ConA-like_dom_sf"/>
</dbReference>
<dbReference type="PANTHER" id="PTHR22804:SF54">
    <property type="match status" value="1"/>
</dbReference>
<dbReference type="SUPFAM" id="SSF57424">
    <property type="entry name" value="LDL receptor-like module"/>
    <property type="match status" value="9"/>
</dbReference>
<evidence type="ECO:0000256" key="9">
    <source>
        <dbReference type="SAM" id="MobiDB-lite"/>
    </source>
</evidence>
<dbReference type="InterPro" id="IPR050691">
    <property type="entry name" value="Hyaluronan_bind_Proteoglycan"/>
</dbReference>
<feature type="disulfide bond" evidence="7">
    <location>
        <begin position="1037"/>
        <end position="1052"/>
    </location>
</feature>
<comment type="subcellular location">
    <subcellularLocation>
        <location evidence="1">Secreted</location>
    </subcellularLocation>
</comment>
<evidence type="ECO:0000256" key="10">
    <source>
        <dbReference type="SAM" id="SignalP"/>
    </source>
</evidence>
<dbReference type="OrthoDB" id="418245at2759"/>
<keyword evidence="13" id="KW-1185">Reference proteome</keyword>
<dbReference type="Gene3D" id="2.60.120.200">
    <property type="match status" value="3"/>
</dbReference>
<dbReference type="FunFam" id="3.10.100.10:FF:000001">
    <property type="entry name" value="Hyaluronan proteoglycan link protein 1"/>
    <property type="match status" value="3"/>
</dbReference>
<evidence type="ECO:0000256" key="3">
    <source>
        <dbReference type="ARBA" id="ARBA00022737"/>
    </source>
</evidence>
<feature type="region of interest" description="Disordered" evidence="9">
    <location>
        <begin position="1723"/>
        <end position="1756"/>
    </location>
</feature>
<dbReference type="GO" id="GO:0002052">
    <property type="term" value="P:positive regulation of neuroblast proliferation"/>
    <property type="evidence" value="ECO:0007669"/>
    <property type="project" value="TreeGrafter"/>
</dbReference>
<feature type="disulfide bond" evidence="7">
    <location>
        <begin position="264"/>
        <end position="282"/>
    </location>
</feature>
<organism evidence="13 14">
    <name type="scientific">Branchiostoma belcheri</name>
    <name type="common">Amphioxus</name>
    <dbReference type="NCBI Taxonomy" id="7741"/>
    <lineage>
        <taxon>Eukaryota</taxon>
        <taxon>Metazoa</taxon>
        <taxon>Chordata</taxon>
        <taxon>Cephalochordata</taxon>
        <taxon>Leptocardii</taxon>
        <taxon>Amphioxiformes</taxon>
        <taxon>Branchiostomatidae</taxon>
        <taxon>Branchiostoma</taxon>
    </lineage>
</organism>
<dbReference type="InterPro" id="IPR002172">
    <property type="entry name" value="LDrepeatLR_classA_rpt"/>
</dbReference>
<dbReference type="Gene3D" id="3.10.100.10">
    <property type="entry name" value="Mannose-Binding Protein A, subunit A"/>
    <property type="match status" value="9"/>
</dbReference>
<feature type="disulfide bond" evidence="7">
    <location>
        <begin position="415"/>
        <end position="433"/>
    </location>
</feature>
<feature type="domain" description="Laminin G" evidence="11">
    <location>
        <begin position="1917"/>
        <end position="2106"/>
    </location>
</feature>
<dbReference type="Proteomes" id="UP000515135">
    <property type="component" value="Unplaced"/>
</dbReference>
<dbReference type="PANTHER" id="PTHR22804">
    <property type="entry name" value="AGGRECAN/VERSICAN PROTEOGLYCAN"/>
    <property type="match status" value="1"/>
</dbReference>
<dbReference type="GO" id="GO:0045202">
    <property type="term" value="C:synapse"/>
    <property type="evidence" value="ECO:0007669"/>
    <property type="project" value="TreeGrafter"/>
</dbReference>
<comment type="caution">
    <text evidence="6">Lacks conserved residue(s) required for the propagation of feature annotation.</text>
</comment>
<keyword evidence="10" id="KW-0732">Signal</keyword>
<feature type="disulfide bond" evidence="7">
    <location>
        <begin position="561"/>
        <end position="576"/>
    </location>
</feature>
<dbReference type="GO" id="GO:0010001">
    <property type="term" value="P:glial cell differentiation"/>
    <property type="evidence" value="ECO:0007669"/>
    <property type="project" value="TreeGrafter"/>
</dbReference>
<feature type="disulfide bond" evidence="7">
    <location>
        <begin position="1025"/>
        <end position="1043"/>
    </location>
</feature>
<dbReference type="PROSITE" id="PS01241">
    <property type="entry name" value="LINK_1"/>
    <property type="match status" value="2"/>
</dbReference>
<evidence type="ECO:0000313" key="13">
    <source>
        <dbReference type="Proteomes" id="UP000515135"/>
    </source>
</evidence>
<sequence>MTWKVPLGVLLLCTFGEALNKGSVFLAESPLRSPGVTVHTARGYCTRTYGAWAETACWQNVRDTWTIGLDLCKYAWLNDGTVAQPIRSGRDGCAAVGVSQVSPREQGGTFGVWCYVGRHVECGRLGQFSCGNGLCVPHWARCDGVNNCGDNSDEQQCGGVFLYPALRAGPSVNFWNASRTCQAVGARVARWQDLAEQWAKGLDICRHGWLQDATTAHAVHKTRAGCGKIGLHHDGSYEWNDKLDVWCKALSSSFTCESVSQYTCNNLNCVPKWAMCDGVDNCGDFSDELPDRCRAIAPPDSRRQGFVGVSKVVLVSDEQGGDTITFLQAADRCLQMGMQIAAWEELRDSWIAGLDLCRNGWLLDGTIAHPIHTARENCEEVGVNHEGSHEYTEGWDVWCRTYGTHDCSSLDQFSCSNGLCVPHWANCDGVNNCGDNSDEQHCGHAFMYPGDESGGSVMFYEAASVCEKVGATLASWEDLYNAYTEGLDICRYGWLNDGSISHPIRSIRDDCGQVGVNHDGSHEYSSRYDVWCQPKNGDFTCDSVKQFTCSNKLCIPYWLVCDSINNCGDNSDEDDCGHVFLYPGNQIASSVTFLDAKARCESVGARVASWEDLSFTWRHGLDICRYGWLEDATVSHPIHTAREGCGEAGINHDGSREYTEGFDVWCEPKSADFSKCCMIMYGWLNDGSISHPIRSIRDDCGQVGVNHDGSHEYSSRYDVWCQPKNGDFTCNSVKQFTCNNKLCIPYWLVCDSINNCGDNSDEDDCGHVFLYPGNQIASSVTFLDAKARCESVGARVASWEDLSFTWRHGLDICRYGWLEDATVSHPIHTAREGCGEAGINHDGSREYTEGFDVWCEPKSADFSCSKISQFKCNNHLCIPYWLRCDGVNNCGDNSDENCEGGVDGPGEVTITTSNYVFLFEGDGVFDAELDTDLYTFLEATAKCAQYDSTLATWEDLKEGWDAGLDLCVHGWLNDATIAQPIHYPREVCTTAGVDHLGSLEYSMEFHIWCKPDTFVVCEKINQFGCKNKLCVPYWARCDGINNCGDNSDEDNCGHVFLWPGKETDKSGLVKFWDAEKTCQAVGAKLASWEDMYKTFNAGLDICRMAWLSDSTTVHPIHTAREGCGDPGIVHYGNHELSSEFDVWCEPVLSDWSCKKIDQFSCDNGLCVPHWLVCNGINNCGDNSDEKCGNPAGLVTFLMPNDMMDQYSTPYPDASVICNGVNAEVATVDQLTAAWRTGLDICRKGWLDGGIVGFPLHYPRVSCKEDYGSVTKIQNYGNQFQFDLYDVYCTFKDSSSTCESVGQFTCKNKLCVPFKLKCDGINNCGDSSDEENCAPKLVCTDDLAEEDCSLLLQLLQALLADIQTASDKLGGGGGGGGTAPEEALNRLNDLSTQVQNLRNQLGDISAPAIQKLRDAIFEADGEATVIDNKGTSVAGKGTTEKDSADQTNKRAIDLEAQIKTLNDRIDKLKEQLGTDDTDGGTSAGDLDEALTILAEIEGRKTNDVNFEPNKNAADSEKTEVDKLNTQVTDWLKESGPTGVIVNMEAKINTLNDNLNDMGEAIDKANEASDEAARLNQVNSDRLANTSRLDSAKAAADDLTDTVNTAQTNLEEAKKAFEEGKANKNNIDGYKERITEGRTKVQEKMDNLGDLDAMEAKVKQAEEHGLEQQEKYKLVQEKLKDSGGDMSQKAMQAIKAYENVVTKIDEAEAAAKLARKTARDAKKMVEDGNFDTTARTTKQESEASLKKAEDQRDELNDLKPRLDALDVATTDLETGLQMGHDQLQALNDELLKLESPNPGVDQAKINKAGKRATEAKASIEDIISGQYGTDQNLDGALKSVKELEDAAATGGGGGGGGLGDIDNTLESLRANIAKISSLKLELEGEINNKNTEINTFKGSIDVIQRMIREARATANGINNVPMNFGGNTAVRLDTRSQPLDSYFTDNKNVFDMSMAVNHVGDGTVLFIGDPNNANADYIGLEIVDGRLRASTNLNGGGGSNFVFGLLSSNVLTSNQWETVRLERVGNYLKLTVGDNDPLEGEANNNYILFDMPENGGIWVGGVDGTALPSGLALGGRGFIGHIDNLKFGDDTVPSSGLWNFRVADNLPTDLPIREMSTSIVTSNIMYFDGGGYGHTRENIEVDVGKDRQSIFSGSVRPAGPDGLIFLYGDQAMFIAIGVRNNRIVAMIKPESGQYHEKESPSTVSDMLQKTNYIHVALIINFNANPCPGGVIFMIQRKPECLQIGKISSVPKKLNMMADVGGLDETKKANLDSRLMKEGYKGCIKQLQVLVQDKQIVHVGSLATTQCPVLVQSLEFSGVDSYVNKKWPTSRTTYDVFEATFTFQTQSDNGVMLLAKHTTQGVLWAISMSNGRVIFAAFGDNANVGASRVTSQNTYNDNNEHYILVRRVGQMLFLQLDDNIAPNINTNNNFNRGTFTTSELILGGPDPNTNVTPGPQQLVDNTGHFQGCIKKLIFRNGAKEDGLVDFIDATSSNNVNFAGTSCASN</sequence>
<dbReference type="FunFam" id="4.10.400.10:FF:000065">
    <property type="entry name" value="Transmembrane protease serine 7"/>
    <property type="match status" value="1"/>
</dbReference>
<dbReference type="InterPro" id="IPR023415">
    <property type="entry name" value="LDLR_class-A_CS"/>
</dbReference>
<dbReference type="SMART" id="SM00445">
    <property type="entry name" value="LINK"/>
    <property type="match status" value="9"/>
</dbReference>
<dbReference type="PROSITE" id="PS50963">
    <property type="entry name" value="LINK_2"/>
    <property type="match status" value="9"/>
</dbReference>
<dbReference type="Gene3D" id="4.10.400.10">
    <property type="entry name" value="Low-density Lipoprotein Receptor"/>
    <property type="match status" value="9"/>
</dbReference>
<dbReference type="Pfam" id="PF00193">
    <property type="entry name" value="Xlink"/>
    <property type="match status" value="9"/>
</dbReference>
<dbReference type="CDD" id="cd00112">
    <property type="entry name" value="LDLa"/>
    <property type="match status" value="9"/>
</dbReference>
<evidence type="ECO:0000256" key="7">
    <source>
        <dbReference type="PROSITE-ProRule" id="PRU00124"/>
    </source>
</evidence>
<feature type="disulfide bond" evidence="7">
    <location>
        <begin position="1305"/>
        <end position="1323"/>
    </location>
</feature>
<feature type="disulfide bond" evidence="7">
    <location>
        <begin position="130"/>
        <end position="148"/>
    </location>
</feature>
<feature type="disulfide bond" evidence="7">
    <location>
        <begin position="750"/>
        <end position="765"/>
    </location>
</feature>
<feature type="disulfide bond" evidence="7">
    <location>
        <begin position="872"/>
        <end position="890"/>
    </location>
</feature>
<keyword evidence="4 7" id="KW-1015">Disulfide bond</keyword>
<feature type="disulfide bond" evidence="7">
    <location>
        <begin position="1317"/>
        <end position="1332"/>
    </location>
</feature>
<evidence type="ECO:0000256" key="5">
    <source>
        <dbReference type="ARBA" id="ARBA00023180"/>
    </source>
</evidence>
<dbReference type="GO" id="GO:0005615">
    <property type="term" value="C:extracellular space"/>
    <property type="evidence" value="ECO:0007669"/>
    <property type="project" value="TreeGrafter"/>
</dbReference>
<feature type="domain" description="Link" evidence="12">
    <location>
        <begin position="923"/>
        <end position="1011"/>
    </location>
</feature>
<dbReference type="InterPro" id="IPR016187">
    <property type="entry name" value="CTDL_fold"/>
</dbReference>
<dbReference type="KEGG" id="bbel:109469630"/>
<evidence type="ECO:0000256" key="8">
    <source>
        <dbReference type="SAM" id="Coils"/>
    </source>
</evidence>
<dbReference type="InterPro" id="IPR036055">
    <property type="entry name" value="LDL_receptor-like_sf"/>
</dbReference>
<feature type="chain" id="PRO_5027581636" evidence="10">
    <location>
        <begin position="19"/>
        <end position="2502"/>
    </location>
</feature>
<evidence type="ECO:0000256" key="6">
    <source>
        <dbReference type="PROSITE-ProRule" id="PRU00122"/>
    </source>
</evidence>
<keyword evidence="8" id="KW-0175">Coiled coil</keyword>
<evidence type="ECO:0000256" key="1">
    <source>
        <dbReference type="ARBA" id="ARBA00004613"/>
    </source>
</evidence>
<feature type="domain" description="Link" evidence="12">
    <location>
        <begin position="1054"/>
        <end position="1146"/>
    </location>
</feature>
<dbReference type="SMART" id="SM00192">
    <property type="entry name" value="LDLa"/>
    <property type="match status" value="9"/>
</dbReference>
<proteinExistence type="predicted"/>
<dbReference type="PROSITE" id="PS01209">
    <property type="entry name" value="LDLRA_1"/>
    <property type="match status" value="7"/>
</dbReference>
<dbReference type="CDD" id="cd00110">
    <property type="entry name" value="LamG"/>
    <property type="match status" value="2"/>
</dbReference>
<dbReference type="Pfam" id="PF00057">
    <property type="entry name" value="Ldl_recept_a"/>
    <property type="match status" value="8"/>
</dbReference>
<evidence type="ECO:0000259" key="12">
    <source>
        <dbReference type="PROSITE" id="PS50963"/>
    </source>
</evidence>
<dbReference type="GO" id="GO:0007155">
    <property type="term" value="P:cell adhesion"/>
    <property type="evidence" value="ECO:0007669"/>
    <property type="project" value="InterPro"/>
</dbReference>
<feature type="domain" description="Link" evidence="12">
    <location>
        <begin position="1195"/>
        <end position="1290"/>
    </location>
</feature>
<feature type="domain" description="Link" evidence="12">
    <location>
        <begin position="23"/>
        <end position="116"/>
    </location>
</feature>
<name>A0A6P4Z2D3_BRABE</name>
<keyword evidence="3" id="KW-0677">Repeat</keyword>
<dbReference type="PROSITE" id="PS50068">
    <property type="entry name" value="LDLRA_2"/>
    <property type="match status" value="9"/>
</dbReference>
<feature type="domain" description="Link" evidence="12">
    <location>
        <begin position="444"/>
        <end position="534"/>
    </location>
</feature>
<evidence type="ECO:0000256" key="2">
    <source>
        <dbReference type="ARBA" id="ARBA00022525"/>
    </source>
</evidence>
<evidence type="ECO:0000259" key="11">
    <source>
        <dbReference type="PROSITE" id="PS50025"/>
    </source>
</evidence>
<dbReference type="InterPro" id="IPR016186">
    <property type="entry name" value="C-type_lectin-like/link_sf"/>
</dbReference>
<feature type="compositionally biased region" description="Basic and acidic residues" evidence="9">
    <location>
        <begin position="1735"/>
        <end position="1756"/>
    </location>
</feature>
<feature type="domain" description="Link" evidence="12">
    <location>
        <begin position="159"/>
        <end position="249"/>
    </location>
</feature>
<evidence type="ECO:0000313" key="14">
    <source>
        <dbReference type="RefSeq" id="XP_019623726.1"/>
    </source>
</evidence>
<dbReference type="InterPro" id="IPR001791">
    <property type="entry name" value="Laminin_G"/>
</dbReference>
<evidence type="ECO:0000256" key="4">
    <source>
        <dbReference type="ARBA" id="ARBA00023157"/>
    </source>
</evidence>
<dbReference type="SUPFAM" id="SSF56436">
    <property type="entry name" value="C-type lectin-like"/>
    <property type="match status" value="9"/>
</dbReference>
<feature type="disulfide bond" evidence="7">
    <location>
        <begin position="1161"/>
        <end position="1179"/>
    </location>
</feature>
<gene>
    <name evidence="14" type="primary">LOC109469630</name>
</gene>
<dbReference type="InterPro" id="IPR000538">
    <property type="entry name" value="Link_dom"/>
</dbReference>
<keyword evidence="2" id="KW-0964">Secreted</keyword>
<dbReference type="Pfam" id="PF02210">
    <property type="entry name" value="Laminin_G_2"/>
    <property type="match status" value="2"/>
</dbReference>
<dbReference type="GeneID" id="109469630"/>
<feature type="coiled-coil region" evidence="8">
    <location>
        <begin position="1443"/>
        <end position="1470"/>
    </location>
</feature>
<feature type="disulfide bond" evidence="7">
    <location>
        <begin position="549"/>
        <end position="567"/>
    </location>
</feature>
<accession>A0A6P4Z2D3</accession>
<dbReference type="PRINTS" id="PR00261">
    <property type="entry name" value="LDLRECEPTOR"/>
</dbReference>
<keyword evidence="5" id="KW-0325">Glycoprotein</keyword>